<name>A0A812EYQ0_9ARCH</name>
<feature type="region of interest" description="Disordered" evidence="1">
    <location>
        <begin position="429"/>
        <end position="456"/>
    </location>
</feature>
<organism evidence="2 3">
    <name type="scientific">Candidatus Nitrosotenuis uzonensis</name>
    <dbReference type="NCBI Taxonomy" id="1407055"/>
    <lineage>
        <taxon>Archaea</taxon>
        <taxon>Nitrososphaerota</taxon>
        <taxon>Candidatus Nitrosotenuis</taxon>
    </lineage>
</organism>
<dbReference type="RefSeq" id="WP_205098377.1">
    <property type="nucleotide sequence ID" value="NZ_CAJNAQ010000002.1"/>
</dbReference>
<evidence type="ECO:0000313" key="3">
    <source>
        <dbReference type="Proteomes" id="UP000655759"/>
    </source>
</evidence>
<comment type="caution">
    <text evidence="2">The sequence shown here is derived from an EMBL/GenBank/DDBJ whole genome shotgun (WGS) entry which is preliminary data.</text>
</comment>
<protein>
    <submittedName>
        <fullName evidence="2">Uncharacterized protein</fullName>
    </submittedName>
</protein>
<dbReference type="EMBL" id="CAJNAQ010000002">
    <property type="protein sequence ID" value="CAE6488955.1"/>
    <property type="molecule type" value="Genomic_DNA"/>
</dbReference>
<reference evidence="2" key="1">
    <citation type="submission" date="2021-02" db="EMBL/GenBank/DDBJ databases">
        <authorList>
            <person name="Han P."/>
        </authorList>
    </citation>
    <scope>NUCLEOTIDE SEQUENCE</scope>
    <source>
        <strain evidence="2">Candidatus Nitrosotenuis uzonensis 5A</strain>
    </source>
</reference>
<evidence type="ECO:0000313" key="2">
    <source>
        <dbReference type="EMBL" id="CAE6488955.1"/>
    </source>
</evidence>
<evidence type="ECO:0000256" key="1">
    <source>
        <dbReference type="SAM" id="MobiDB-lite"/>
    </source>
</evidence>
<sequence>MRSKLFSAILLVLVGSMMVGYEQVFADAYLDSLVNLATQARAQIKIQLDRMDSVSAEVKELYAKGDAETDLLVTAANQNNTSEAKQRFMSAMKIFRQISQTFSEPAPAQKAVPAADTSMMTATTQQVSEATYRNNLVRTEKYIDTLRTTVIRNSLTVDFAKADELMQNAKSSLAAGNFAEVDRLLGELKAEQSRIQREIKEQTIQQSNARVKAFVNEYIAQIDAILLQAKELGLSDADIAKLTKIKEELVSTRDASQLIIKIKHYSVNISISDYKNQKIQSEIAKLEGRLMGLERSIDDSVKTKFDAARQLLTQIKNQTASEDTLEKLALIDSAVREIESYVQSKSRENKAEIQPVPEQKETKNPRLEEIMRLEERLVQLESKVDSSMKPKLDTAKALLNKIKSQTASGDPSFTRTAKALEMLIGDMEDSLKRSEEKARPAEERAANLKRSSEKKE</sequence>
<proteinExistence type="predicted"/>
<gene>
    <name evidence="2" type="ORF">NUZ5A_20536</name>
</gene>
<dbReference type="AlphaFoldDB" id="A0A812EYQ0"/>
<accession>A0A812EYQ0</accession>
<dbReference type="Proteomes" id="UP000655759">
    <property type="component" value="Unassembled WGS sequence"/>
</dbReference>